<dbReference type="Proteomes" id="UP001449795">
    <property type="component" value="Chromosome"/>
</dbReference>
<keyword evidence="4" id="KW-1185">Reference proteome</keyword>
<protein>
    <submittedName>
        <fullName evidence="3">Cupin domain-containing protein</fullName>
    </submittedName>
</protein>
<dbReference type="InterPro" id="IPR011051">
    <property type="entry name" value="RmlC_Cupin_sf"/>
</dbReference>
<evidence type="ECO:0000313" key="3">
    <source>
        <dbReference type="EMBL" id="XAE43955.1"/>
    </source>
</evidence>
<dbReference type="CDD" id="cd06989">
    <property type="entry name" value="cupin_DRT102"/>
    <property type="match status" value="1"/>
</dbReference>
<dbReference type="Gene3D" id="2.60.120.10">
    <property type="entry name" value="Jelly Rolls"/>
    <property type="match status" value="1"/>
</dbReference>
<reference evidence="3 4" key="1">
    <citation type="submission" date="2024-04" db="EMBL/GenBank/DDBJ databases">
        <title>Complete genome sequence of Nguyenibacter vanlangesis HBCM-1154, a strain capable of nitrogen fixation, IAA production, and phosphorus solubilization isolated from sugarcane soil.</title>
        <authorList>
            <person name="MY HANH P."/>
        </authorList>
    </citation>
    <scope>NUCLEOTIDE SEQUENCE [LARGE SCALE GENOMIC DNA]</scope>
    <source>
        <strain evidence="3 4">HBCM 1154</strain>
    </source>
</reference>
<dbReference type="InterPro" id="IPR025979">
    <property type="entry name" value="ChrR-like_cupin_dom"/>
</dbReference>
<dbReference type="PROSITE" id="PS51257">
    <property type="entry name" value="PROKAR_LIPOPROTEIN"/>
    <property type="match status" value="1"/>
</dbReference>
<name>A0ABZ3D866_9PROT</name>
<feature type="signal peptide" evidence="1">
    <location>
        <begin position="1"/>
        <end position="20"/>
    </location>
</feature>
<feature type="domain" description="ChrR-like cupin" evidence="2">
    <location>
        <begin position="26"/>
        <end position="135"/>
    </location>
</feature>
<dbReference type="EMBL" id="CP152276">
    <property type="protein sequence ID" value="XAE43955.1"/>
    <property type="molecule type" value="Genomic_DNA"/>
</dbReference>
<proteinExistence type="predicted"/>
<accession>A0ABZ3D866</accession>
<organism evidence="3 4">
    <name type="scientific">Nguyenibacter vanlangensis</name>
    <dbReference type="NCBI Taxonomy" id="1216886"/>
    <lineage>
        <taxon>Bacteria</taxon>
        <taxon>Pseudomonadati</taxon>
        <taxon>Pseudomonadota</taxon>
        <taxon>Alphaproteobacteria</taxon>
        <taxon>Acetobacterales</taxon>
        <taxon>Acetobacteraceae</taxon>
        <taxon>Nguyenibacter</taxon>
    </lineage>
</organism>
<feature type="chain" id="PRO_5045349337" evidence="1">
    <location>
        <begin position="21"/>
        <end position="151"/>
    </location>
</feature>
<evidence type="ECO:0000313" key="4">
    <source>
        <dbReference type="Proteomes" id="UP001449795"/>
    </source>
</evidence>
<gene>
    <name evidence="3" type="ORF">AAC691_05850</name>
</gene>
<keyword evidence="1" id="KW-0732">Signal</keyword>
<evidence type="ECO:0000259" key="2">
    <source>
        <dbReference type="Pfam" id="PF12973"/>
    </source>
</evidence>
<dbReference type="SUPFAM" id="SSF51182">
    <property type="entry name" value="RmlC-like cupins"/>
    <property type="match status" value="1"/>
</dbReference>
<dbReference type="RefSeq" id="WP_342629287.1">
    <property type="nucleotide sequence ID" value="NZ_CP152276.1"/>
</dbReference>
<dbReference type="InterPro" id="IPR014710">
    <property type="entry name" value="RmlC-like_jellyroll"/>
</dbReference>
<dbReference type="Pfam" id="PF12973">
    <property type="entry name" value="Cupin_7"/>
    <property type="match status" value="1"/>
</dbReference>
<sequence length="151" mass="15919">MKIHAIVLIISSLACTNASAATQHQGWTPDAIPWQVTAPDGTRYAQLEGKSDKGRAPFSYAFSIPAGVWDAPHSHSATARVFVAKGILRIGYGSSFDHSRARSYPAGSYVIVPAGVVHFDGSDTDTIIIGTATGPWTTTYVDRSSPTSAGP</sequence>
<evidence type="ECO:0000256" key="1">
    <source>
        <dbReference type="SAM" id="SignalP"/>
    </source>
</evidence>